<evidence type="ECO:0000313" key="2">
    <source>
        <dbReference type="EMBL" id="CAG5053182.1"/>
    </source>
</evidence>
<dbReference type="EMBL" id="CAJQZP010001539">
    <property type="protein sequence ID" value="CAG5053182.1"/>
    <property type="molecule type" value="Genomic_DNA"/>
</dbReference>
<keyword evidence="1" id="KW-0175">Coiled coil</keyword>
<dbReference type="OrthoDB" id="7474049at2759"/>
<organism evidence="2 3">
    <name type="scientific">Parnassius apollo</name>
    <name type="common">Apollo butterfly</name>
    <name type="synonym">Papilio apollo</name>
    <dbReference type="NCBI Taxonomy" id="110799"/>
    <lineage>
        <taxon>Eukaryota</taxon>
        <taxon>Metazoa</taxon>
        <taxon>Ecdysozoa</taxon>
        <taxon>Arthropoda</taxon>
        <taxon>Hexapoda</taxon>
        <taxon>Insecta</taxon>
        <taxon>Pterygota</taxon>
        <taxon>Neoptera</taxon>
        <taxon>Endopterygota</taxon>
        <taxon>Lepidoptera</taxon>
        <taxon>Glossata</taxon>
        <taxon>Ditrysia</taxon>
        <taxon>Papilionoidea</taxon>
        <taxon>Papilionidae</taxon>
        <taxon>Parnassiinae</taxon>
        <taxon>Parnassini</taxon>
        <taxon>Parnassius</taxon>
        <taxon>Parnassius</taxon>
    </lineage>
</organism>
<feature type="coiled-coil region" evidence="1">
    <location>
        <begin position="157"/>
        <end position="184"/>
    </location>
</feature>
<protein>
    <submittedName>
        <fullName evidence="2">(apollo) hypothetical protein</fullName>
    </submittedName>
</protein>
<evidence type="ECO:0000256" key="1">
    <source>
        <dbReference type="SAM" id="Coils"/>
    </source>
</evidence>
<comment type="caution">
    <text evidence="2">The sequence shown here is derived from an EMBL/GenBank/DDBJ whole genome shotgun (WGS) entry which is preliminary data.</text>
</comment>
<keyword evidence="3" id="KW-1185">Reference proteome</keyword>
<sequence>MIDIALISETRFTPKTHINFNNYTVYTTNHPIGNSHGGTAAIIKNNIKHYPIEEYRTEKIQATSIKLVDSKLETIFSAVYCPPKHTISANDFAKYFSTLGNRFICAELRIDLTSDHTPVILNVTTTVNLVAPLLRIYNSNTTDWTIYKNKITTETELKTKINTIEKIERQLEQLNMTIHIAANSATPKRTGNGQPLKHNSYPKDIKEKIQERRRLRKIWHTTGYPSDKTAFNRHSNELKALISTLENDNIQHYLSNLDPTRDTNYSLWKATKNLKRPKNHITYQ</sequence>
<proteinExistence type="predicted"/>
<name>A0A8S3YAR0_PARAO</name>
<gene>
    <name evidence="2" type="ORF">PAPOLLO_LOCUS25577</name>
</gene>
<dbReference type="Proteomes" id="UP000691718">
    <property type="component" value="Unassembled WGS sequence"/>
</dbReference>
<accession>A0A8S3YAR0</accession>
<reference evidence="2" key="1">
    <citation type="submission" date="2021-04" db="EMBL/GenBank/DDBJ databases">
        <authorList>
            <person name="Tunstrom K."/>
        </authorList>
    </citation>
    <scope>NUCLEOTIDE SEQUENCE</scope>
</reference>
<dbReference type="AlphaFoldDB" id="A0A8S3YAR0"/>
<evidence type="ECO:0000313" key="3">
    <source>
        <dbReference type="Proteomes" id="UP000691718"/>
    </source>
</evidence>